<proteinExistence type="predicted"/>
<protein>
    <submittedName>
        <fullName evidence="2">Uncharacterized protein</fullName>
    </submittedName>
</protein>
<reference evidence="2" key="1">
    <citation type="submission" date="2014-08" db="EMBL/GenBank/DDBJ databases">
        <authorList>
            <person name="Sharma Rahul"/>
            <person name="Thines Marco"/>
        </authorList>
    </citation>
    <scope>NUCLEOTIDE SEQUENCE</scope>
</reference>
<keyword evidence="1" id="KW-0732">Signal</keyword>
<accession>A0A0F7SM37</accession>
<name>A0A0F7SM37_PHARH</name>
<feature type="chain" id="PRO_5002522025" evidence="1">
    <location>
        <begin position="28"/>
        <end position="71"/>
    </location>
</feature>
<organism evidence="2">
    <name type="scientific">Phaffia rhodozyma</name>
    <name type="common">Yeast</name>
    <name type="synonym">Xanthophyllomyces dendrorhous</name>
    <dbReference type="NCBI Taxonomy" id="264483"/>
    <lineage>
        <taxon>Eukaryota</taxon>
        <taxon>Fungi</taxon>
        <taxon>Dikarya</taxon>
        <taxon>Basidiomycota</taxon>
        <taxon>Agaricomycotina</taxon>
        <taxon>Tremellomycetes</taxon>
        <taxon>Cystofilobasidiales</taxon>
        <taxon>Mrakiaceae</taxon>
        <taxon>Phaffia</taxon>
    </lineage>
</organism>
<evidence type="ECO:0000313" key="2">
    <source>
        <dbReference type="EMBL" id="CDZ98544.1"/>
    </source>
</evidence>
<dbReference type="EMBL" id="LN483345">
    <property type="protein sequence ID" value="CDZ98544.1"/>
    <property type="molecule type" value="Genomic_DNA"/>
</dbReference>
<evidence type="ECO:0000256" key="1">
    <source>
        <dbReference type="SAM" id="SignalP"/>
    </source>
</evidence>
<dbReference type="AlphaFoldDB" id="A0A0F7SM37"/>
<sequence length="71" mass="7837">MSYAKAWRLMLSALSMLIAADYKLCHAATGIRLVVGEGVKLNVDIRRGFLPVSVVRPRRVQISPAQIVRAC</sequence>
<feature type="signal peptide" evidence="1">
    <location>
        <begin position="1"/>
        <end position="27"/>
    </location>
</feature>